<dbReference type="AlphaFoldDB" id="A0AB39PT90"/>
<dbReference type="EMBL" id="CP163439">
    <property type="protein sequence ID" value="XDQ33940.1"/>
    <property type="molecule type" value="Genomic_DNA"/>
</dbReference>
<reference evidence="1" key="1">
    <citation type="submission" date="2024-07" db="EMBL/GenBank/DDBJ databases">
        <authorList>
            <person name="Yu S.T."/>
        </authorList>
    </citation>
    <scope>NUCLEOTIDE SEQUENCE</scope>
    <source>
        <strain evidence="1">R28</strain>
    </source>
</reference>
<proteinExistence type="predicted"/>
<protein>
    <submittedName>
        <fullName evidence="1">Uncharacterized protein</fullName>
    </submittedName>
</protein>
<name>A0AB39PT90_9ACTN</name>
<sequence length="57" mass="5907">MCAPGSSSSSSSFSSITTAHPALLTTAGRRPEELVRHLTDGRRDLGFTLVAAALSAF</sequence>
<dbReference type="RefSeq" id="WP_369168513.1">
    <property type="nucleotide sequence ID" value="NZ_CP163439.1"/>
</dbReference>
<accession>A0AB39PT90</accession>
<organism evidence="1">
    <name type="scientific">Streptomyces sp. R28</name>
    <dbReference type="NCBI Taxonomy" id="3238628"/>
    <lineage>
        <taxon>Bacteria</taxon>
        <taxon>Bacillati</taxon>
        <taxon>Actinomycetota</taxon>
        <taxon>Actinomycetes</taxon>
        <taxon>Kitasatosporales</taxon>
        <taxon>Streptomycetaceae</taxon>
        <taxon>Streptomyces</taxon>
    </lineage>
</organism>
<gene>
    <name evidence="1" type="ORF">AB5J49_11705</name>
</gene>
<evidence type="ECO:0000313" key="1">
    <source>
        <dbReference type="EMBL" id="XDQ33940.1"/>
    </source>
</evidence>